<dbReference type="Proteomes" id="UP001062846">
    <property type="component" value="Chromosome 9"/>
</dbReference>
<evidence type="ECO:0000313" key="1">
    <source>
        <dbReference type="EMBL" id="KAI8538726.1"/>
    </source>
</evidence>
<accession>A0ACC0MD98</accession>
<protein>
    <submittedName>
        <fullName evidence="1">Uncharacterized protein</fullName>
    </submittedName>
</protein>
<sequence length="361" mass="39898">MATVLNIFSSIRLPNNMTRRTTPPPISLSLPLNTYCIILSGRRLTIRAAETDANEAKAPAQEKAPLAGGSSFNQILGIKGAKQEKDIWKIRVQLTKPVTWPPLVWGVVCGAAASGNFHWTVEDVAKSLVCMMMSGPCLTGYTQTLNDWYDREIDAINEPYRPIPSGAISENEVCKLSVITQIWVLLLGGLGLASILDVWVGLWNWWPILLPIKNLRRVLGILHLFSSPFKAQTEWMEWKFCFGSKLYKFAVLGIGIVNDFKSVEGDRALGLQSIPVAFGAETAKWICVGAIDITQISVASYLLGAGKPYYALTLLGLILPQVFFQFKYFLKDPVKYDVKYQASAQPFMVLGLLVTALATSH</sequence>
<keyword evidence="2" id="KW-1185">Reference proteome</keyword>
<dbReference type="EMBL" id="CM046396">
    <property type="protein sequence ID" value="KAI8538726.1"/>
    <property type="molecule type" value="Genomic_DNA"/>
</dbReference>
<organism evidence="1 2">
    <name type="scientific">Rhododendron molle</name>
    <name type="common">Chinese azalea</name>
    <name type="synonym">Azalea mollis</name>
    <dbReference type="NCBI Taxonomy" id="49168"/>
    <lineage>
        <taxon>Eukaryota</taxon>
        <taxon>Viridiplantae</taxon>
        <taxon>Streptophyta</taxon>
        <taxon>Embryophyta</taxon>
        <taxon>Tracheophyta</taxon>
        <taxon>Spermatophyta</taxon>
        <taxon>Magnoliopsida</taxon>
        <taxon>eudicotyledons</taxon>
        <taxon>Gunneridae</taxon>
        <taxon>Pentapetalae</taxon>
        <taxon>asterids</taxon>
        <taxon>Ericales</taxon>
        <taxon>Ericaceae</taxon>
        <taxon>Ericoideae</taxon>
        <taxon>Rhodoreae</taxon>
        <taxon>Rhododendron</taxon>
    </lineage>
</organism>
<proteinExistence type="predicted"/>
<gene>
    <name evidence="1" type="ORF">RHMOL_Rhmol09G0126600</name>
</gene>
<reference evidence="1" key="1">
    <citation type="submission" date="2022-02" db="EMBL/GenBank/DDBJ databases">
        <title>Plant Genome Project.</title>
        <authorList>
            <person name="Zhang R.-G."/>
        </authorList>
    </citation>
    <scope>NUCLEOTIDE SEQUENCE</scope>
    <source>
        <strain evidence="1">AT1</strain>
    </source>
</reference>
<evidence type="ECO:0000313" key="2">
    <source>
        <dbReference type="Proteomes" id="UP001062846"/>
    </source>
</evidence>
<comment type="caution">
    <text evidence="1">The sequence shown here is derived from an EMBL/GenBank/DDBJ whole genome shotgun (WGS) entry which is preliminary data.</text>
</comment>
<name>A0ACC0MD98_RHOML</name>